<dbReference type="Proteomes" id="UP000219336">
    <property type="component" value="Unassembled WGS sequence"/>
</dbReference>
<evidence type="ECO:0008006" key="4">
    <source>
        <dbReference type="Google" id="ProtNLM"/>
    </source>
</evidence>
<keyword evidence="1" id="KW-0732">Signal</keyword>
<feature type="chain" id="PRO_5012196129" description="Lipoprotein" evidence="1">
    <location>
        <begin position="23"/>
        <end position="235"/>
    </location>
</feature>
<dbReference type="EMBL" id="OANU01000025">
    <property type="protein sequence ID" value="SNX48392.1"/>
    <property type="molecule type" value="Genomic_DNA"/>
</dbReference>
<evidence type="ECO:0000256" key="1">
    <source>
        <dbReference type="SAM" id="SignalP"/>
    </source>
</evidence>
<dbReference type="RefSeq" id="WP_244181188.1">
    <property type="nucleotide sequence ID" value="NZ_JBHSII010000009.1"/>
</dbReference>
<sequence>MKLTKLLILSSLTIGLSGCLHSASDEPRPSEFTLENVERLVKEDILKPEQLDPSEKDYKYLVGATDLNNDGSEELLVLMQDSYFCGSGGCTAYLFSSVGDVITRMTVTRKPILVSDRITNGWRDFYVWSNGSLRVMSFDGKSYPSNPSVEPEYSREREKETAKQTLEVQEVVVQDGYGIELVEDLPIFYPAHSYQFTFRHYGDPQNLYLFKINMVTGVSELETLPIPEQKADTQP</sequence>
<evidence type="ECO:0000313" key="3">
    <source>
        <dbReference type="Proteomes" id="UP000219336"/>
    </source>
</evidence>
<feature type="signal peptide" evidence="1">
    <location>
        <begin position="1"/>
        <end position="22"/>
    </location>
</feature>
<dbReference type="AlphaFoldDB" id="A0A240EI73"/>
<organism evidence="2 3">
    <name type="scientific">Vibrio thalassae</name>
    <dbReference type="NCBI Taxonomy" id="1243014"/>
    <lineage>
        <taxon>Bacteria</taxon>
        <taxon>Pseudomonadati</taxon>
        <taxon>Pseudomonadota</taxon>
        <taxon>Gammaproteobacteria</taxon>
        <taxon>Vibrionales</taxon>
        <taxon>Vibrionaceae</taxon>
        <taxon>Vibrio</taxon>
    </lineage>
</organism>
<accession>A0A240EI73</accession>
<protein>
    <recommendedName>
        <fullName evidence="4">Lipoprotein</fullName>
    </recommendedName>
</protein>
<evidence type="ECO:0000313" key="2">
    <source>
        <dbReference type="EMBL" id="SNX48392.1"/>
    </source>
</evidence>
<proteinExistence type="predicted"/>
<name>A0A240EI73_9VIBR</name>
<reference evidence="3" key="1">
    <citation type="submission" date="2016-06" db="EMBL/GenBank/DDBJ databases">
        <authorList>
            <person name="Rodrigo-Torres L."/>
            <person name="Arahal R.D."/>
            <person name="Lucena T."/>
        </authorList>
    </citation>
    <scope>NUCLEOTIDE SEQUENCE [LARGE SCALE GENOMIC DNA]</scope>
    <source>
        <strain evidence="3">CECT8203</strain>
    </source>
</reference>
<keyword evidence="3" id="KW-1185">Reference proteome</keyword>
<gene>
    <name evidence="2" type="ORF">VTH8203_02010</name>
</gene>
<dbReference type="PROSITE" id="PS51257">
    <property type="entry name" value="PROKAR_LIPOPROTEIN"/>
    <property type="match status" value="1"/>
</dbReference>